<organism evidence="7 8">
    <name type="scientific">Allacma fusca</name>
    <dbReference type="NCBI Taxonomy" id="39272"/>
    <lineage>
        <taxon>Eukaryota</taxon>
        <taxon>Metazoa</taxon>
        <taxon>Ecdysozoa</taxon>
        <taxon>Arthropoda</taxon>
        <taxon>Hexapoda</taxon>
        <taxon>Collembola</taxon>
        <taxon>Symphypleona</taxon>
        <taxon>Sminthuridae</taxon>
        <taxon>Allacma</taxon>
    </lineage>
</organism>
<gene>
    <name evidence="7" type="ORF">AFUS01_LOCUS2971</name>
</gene>
<feature type="transmembrane region" description="Helical" evidence="6">
    <location>
        <begin position="73"/>
        <end position="97"/>
    </location>
</feature>
<evidence type="ECO:0000256" key="6">
    <source>
        <dbReference type="SAM" id="Phobius"/>
    </source>
</evidence>
<name>A0A8J2J366_9HEXA</name>
<dbReference type="AlphaFoldDB" id="A0A8J2J366"/>
<dbReference type="EMBL" id="CAJVCH010017515">
    <property type="protein sequence ID" value="CAG7683779.1"/>
    <property type="molecule type" value="Genomic_DNA"/>
</dbReference>
<dbReference type="InterPro" id="IPR018499">
    <property type="entry name" value="Tetraspanin/Peripherin"/>
</dbReference>
<evidence type="ECO:0000313" key="7">
    <source>
        <dbReference type="EMBL" id="CAG7683779.1"/>
    </source>
</evidence>
<evidence type="ECO:0000256" key="3">
    <source>
        <dbReference type="ARBA" id="ARBA00022692"/>
    </source>
</evidence>
<evidence type="ECO:0008006" key="9">
    <source>
        <dbReference type="Google" id="ProtNLM"/>
    </source>
</evidence>
<evidence type="ECO:0000256" key="1">
    <source>
        <dbReference type="ARBA" id="ARBA00004141"/>
    </source>
</evidence>
<reference evidence="7" key="1">
    <citation type="submission" date="2021-06" db="EMBL/GenBank/DDBJ databases">
        <authorList>
            <person name="Hodson N. C."/>
            <person name="Mongue J. A."/>
            <person name="Jaron S. K."/>
        </authorList>
    </citation>
    <scope>NUCLEOTIDE SEQUENCE</scope>
</reference>
<keyword evidence="5 6" id="KW-0472">Membrane</keyword>
<keyword evidence="3 6" id="KW-0812">Transmembrane</keyword>
<feature type="transmembrane region" description="Helical" evidence="6">
    <location>
        <begin position="226"/>
        <end position="252"/>
    </location>
</feature>
<dbReference type="Pfam" id="PF00335">
    <property type="entry name" value="Tetraspanin"/>
    <property type="match status" value="1"/>
</dbReference>
<comment type="similarity">
    <text evidence="2">Belongs to the tetraspanin (TM4SF) family.</text>
</comment>
<dbReference type="Proteomes" id="UP000708208">
    <property type="component" value="Unassembled WGS sequence"/>
</dbReference>
<dbReference type="GO" id="GO:0005886">
    <property type="term" value="C:plasma membrane"/>
    <property type="evidence" value="ECO:0007669"/>
    <property type="project" value="TreeGrafter"/>
</dbReference>
<dbReference type="PANTHER" id="PTHR19282">
    <property type="entry name" value="TETRASPANIN"/>
    <property type="match status" value="1"/>
</dbReference>
<comment type="subcellular location">
    <subcellularLocation>
        <location evidence="1">Membrane</location>
        <topology evidence="1">Multi-pass membrane protein</topology>
    </subcellularLocation>
</comment>
<accession>A0A8J2J366</accession>
<dbReference type="PIRSF" id="PIRSF002419">
    <property type="entry name" value="Tetraspanin"/>
    <property type="match status" value="1"/>
</dbReference>
<proteinExistence type="inferred from homology"/>
<dbReference type="OrthoDB" id="432835at2759"/>
<evidence type="ECO:0000313" key="8">
    <source>
        <dbReference type="Proteomes" id="UP000708208"/>
    </source>
</evidence>
<evidence type="ECO:0000256" key="4">
    <source>
        <dbReference type="ARBA" id="ARBA00022989"/>
    </source>
</evidence>
<evidence type="ECO:0000256" key="2">
    <source>
        <dbReference type="ARBA" id="ARBA00006840"/>
    </source>
</evidence>
<comment type="caution">
    <text evidence="7">The sequence shown here is derived from an EMBL/GenBank/DDBJ whole genome shotgun (WGS) entry which is preliminary data.</text>
</comment>
<dbReference type="InterPro" id="IPR000301">
    <property type="entry name" value="Tetraspanin_animals"/>
</dbReference>
<feature type="transmembrane region" description="Helical" evidence="6">
    <location>
        <begin position="104"/>
        <end position="127"/>
    </location>
</feature>
<evidence type="ECO:0000256" key="5">
    <source>
        <dbReference type="ARBA" id="ARBA00023136"/>
    </source>
</evidence>
<keyword evidence="8" id="KW-1185">Reference proteome</keyword>
<feature type="transmembrane region" description="Helical" evidence="6">
    <location>
        <begin position="21"/>
        <end position="42"/>
    </location>
</feature>
<keyword evidence="4 6" id="KW-1133">Transmembrane helix</keyword>
<dbReference type="PANTHER" id="PTHR19282:SF544">
    <property type="entry name" value="TETRASPANIN"/>
    <property type="match status" value="1"/>
</dbReference>
<sequence length="281" mass="30954">MAGRKGKSNSGGLCCVQASLILFNVITLLGGVATLGIGAWLLHQSLNSNSEAALLEDLSNANGIPFSEDFKGISIVLVALGSLVTFISFLGCFGAFFNSRCLLLCYLVSVTLILILQLMVSVFAILYRQPVNNAMREELISIIQVKYRPNNTYAIPVDAIQERFECCGVNGYSDWFSVNAWPSENIVPDSCCHVLQNNTGCGSMNPKYWQEKGCIGQIQIWIVEQLHFVACAILAVVFLQLYGIIASTLLFYHTKSMDPYSSSQRTSTPYKSYSYERAGMM</sequence>
<protein>
    <recommendedName>
        <fullName evidence="9">Tetraspanin</fullName>
    </recommendedName>
</protein>